<evidence type="ECO:0000256" key="5">
    <source>
        <dbReference type="RuleBase" id="RU000320"/>
    </source>
</evidence>
<dbReference type="GO" id="GO:0012505">
    <property type="term" value="C:endomembrane system"/>
    <property type="evidence" value="ECO:0007669"/>
    <property type="project" value="UniProtKB-SubCell"/>
</dbReference>
<feature type="transmembrane region" description="Helical" evidence="6">
    <location>
        <begin position="161"/>
        <end position="180"/>
    </location>
</feature>
<feature type="transmembrane region" description="Helical" evidence="6">
    <location>
        <begin position="138"/>
        <end position="155"/>
    </location>
</feature>
<name>A1ZCQ6_MICM2</name>
<keyword evidence="3 6" id="KW-1133">Transmembrane helix</keyword>
<reference evidence="8 9" key="1">
    <citation type="submission" date="2007-01" db="EMBL/GenBank/DDBJ databases">
        <authorList>
            <person name="Haygood M."/>
            <person name="Podell S."/>
            <person name="Anderson C."/>
            <person name="Hopkinson B."/>
            <person name="Roe K."/>
            <person name="Barbeau K."/>
            <person name="Gaasterland T."/>
            <person name="Ferriera S."/>
            <person name="Johnson J."/>
            <person name="Kravitz S."/>
            <person name="Beeson K."/>
            <person name="Sutton G."/>
            <person name="Rogers Y.-H."/>
            <person name="Friedman R."/>
            <person name="Frazier M."/>
            <person name="Venter J.C."/>
        </authorList>
    </citation>
    <scope>NUCLEOTIDE SEQUENCE [LARGE SCALE GENOMIC DNA]</scope>
    <source>
        <strain evidence="8 9">ATCC 23134</strain>
    </source>
</reference>
<evidence type="ECO:0000256" key="2">
    <source>
        <dbReference type="ARBA" id="ARBA00022692"/>
    </source>
</evidence>
<dbReference type="eggNOG" id="COG1007">
    <property type="taxonomic scope" value="Bacteria"/>
</dbReference>
<dbReference type="Proteomes" id="UP000004095">
    <property type="component" value="Unassembled WGS sequence"/>
</dbReference>
<keyword evidence="8" id="KW-0560">Oxidoreductase</keyword>
<keyword evidence="9" id="KW-1185">Reference proteome</keyword>
<feature type="transmembrane region" description="Helical" evidence="6">
    <location>
        <begin position="364"/>
        <end position="384"/>
    </location>
</feature>
<dbReference type="InterPro" id="IPR001750">
    <property type="entry name" value="ND/Mrp_TM"/>
</dbReference>
<evidence type="ECO:0000313" key="9">
    <source>
        <dbReference type="Proteomes" id="UP000004095"/>
    </source>
</evidence>
<dbReference type="AlphaFoldDB" id="A1ZCQ6"/>
<dbReference type="EMBL" id="AAWS01000001">
    <property type="protein sequence ID" value="EAY32058.1"/>
    <property type="molecule type" value="Genomic_DNA"/>
</dbReference>
<comment type="caution">
    <text evidence="8">The sequence shown here is derived from an EMBL/GenBank/DDBJ whole genome shotgun (WGS) entry which is preliminary data.</text>
</comment>
<accession>A1ZCQ6</accession>
<evidence type="ECO:0000256" key="3">
    <source>
        <dbReference type="ARBA" id="ARBA00022989"/>
    </source>
</evidence>
<evidence type="ECO:0000256" key="1">
    <source>
        <dbReference type="ARBA" id="ARBA00004127"/>
    </source>
</evidence>
<dbReference type="PANTHER" id="PTHR22773">
    <property type="entry name" value="NADH DEHYDROGENASE"/>
    <property type="match status" value="1"/>
</dbReference>
<feature type="transmembrane region" description="Helical" evidence="6">
    <location>
        <begin position="335"/>
        <end position="352"/>
    </location>
</feature>
<keyword evidence="2 5" id="KW-0812">Transmembrane</keyword>
<dbReference type="EC" id="1.6.5.-" evidence="8"/>
<comment type="subcellular location">
    <subcellularLocation>
        <location evidence="1">Endomembrane system</location>
        <topology evidence="1">Multi-pass membrane protein</topology>
    </subcellularLocation>
    <subcellularLocation>
        <location evidence="5">Membrane</location>
        <topology evidence="5">Multi-pass membrane protein</topology>
    </subcellularLocation>
</comment>
<feature type="transmembrane region" description="Helical" evidence="6">
    <location>
        <begin position="100"/>
        <end position="117"/>
    </location>
</feature>
<evidence type="ECO:0000256" key="6">
    <source>
        <dbReference type="SAM" id="Phobius"/>
    </source>
</evidence>
<dbReference type="GO" id="GO:0016020">
    <property type="term" value="C:membrane"/>
    <property type="evidence" value="ECO:0007669"/>
    <property type="project" value="UniProtKB-SubCell"/>
</dbReference>
<feature type="transmembrane region" description="Helical" evidence="6">
    <location>
        <begin position="230"/>
        <end position="256"/>
    </location>
</feature>
<feature type="domain" description="NADH:quinone oxidoreductase/Mrp antiporter transmembrane" evidence="7">
    <location>
        <begin position="156"/>
        <end position="383"/>
    </location>
</feature>
<evidence type="ECO:0000313" key="8">
    <source>
        <dbReference type="EMBL" id="EAY32058.1"/>
    </source>
</evidence>
<protein>
    <submittedName>
        <fullName evidence="8">NAD(P)H-quinone oxidoreductase chain 2 (NAD(P)Hdehydrogenase I, chain 2)</fullName>
        <ecNumber evidence="8">1.6.5.-</ecNumber>
    </submittedName>
</protein>
<feature type="transmembrane region" description="Helical" evidence="6">
    <location>
        <begin position="57"/>
        <end position="80"/>
    </location>
</feature>
<feature type="transmembrane region" description="Helical" evidence="6">
    <location>
        <begin position="268"/>
        <end position="287"/>
    </location>
</feature>
<organism evidence="8 9">
    <name type="scientific">Microscilla marina ATCC 23134</name>
    <dbReference type="NCBI Taxonomy" id="313606"/>
    <lineage>
        <taxon>Bacteria</taxon>
        <taxon>Pseudomonadati</taxon>
        <taxon>Bacteroidota</taxon>
        <taxon>Cytophagia</taxon>
        <taxon>Cytophagales</taxon>
        <taxon>Microscillaceae</taxon>
        <taxon>Microscilla</taxon>
    </lineage>
</organism>
<dbReference type="RefSeq" id="WP_002692998.1">
    <property type="nucleotide sequence ID" value="NZ_AAWS01000001.1"/>
</dbReference>
<feature type="transmembrane region" description="Helical" evidence="6">
    <location>
        <begin position="307"/>
        <end position="328"/>
    </location>
</feature>
<dbReference type="Pfam" id="PF00361">
    <property type="entry name" value="Proton_antipo_M"/>
    <property type="match status" value="1"/>
</dbReference>
<feature type="transmembrane region" description="Helical" evidence="6">
    <location>
        <begin position="23"/>
        <end position="45"/>
    </location>
</feature>
<keyword evidence="4 6" id="KW-0472">Membrane</keyword>
<dbReference type="GO" id="GO:0016491">
    <property type="term" value="F:oxidoreductase activity"/>
    <property type="evidence" value="ECO:0007669"/>
    <property type="project" value="UniProtKB-KW"/>
</dbReference>
<gene>
    <name evidence="8" type="ORF">M23134_02087</name>
</gene>
<sequence>MFSKSLIAQLNLQLDNLLGSLKYVAPELLLIGWFVLVIVLDLVFTTRKSLKPYKKQGLWWVSLVGLGLVIFALFAQLLLVGKDSKPDLFLGLLTLDTLSIKFRIIIDLAAVFTLLISRNSRLFAPVTPLKTFKYRGEYFALILAMLLGLHLLTMTTHLLMMYVAIELVSLSSYVLTILYFNKKGIEGALKYLLFGAFASGLMIYGMSWLYGLSGGLSIAAFVANITTPAAMLNTIAALLVFAGILFKISAVPFHFWTPDAYQVAPTPVVAFFSIAPKAALLALLLKLNPLFSRLFAEAATQDFARQVILLLGAIAIVTVLVGNFTALWQTNAKRLLSYSTIAHVGILLMGWLDLRTISSTYLTFYLATYTLMNFGAFLGVEMVPGTFKTVSVLMPSGILRVLGLNIRSLV</sequence>
<feature type="transmembrane region" description="Helical" evidence="6">
    <location>
        <begin position="192"/>
        <end position="210"/>
    </location>
</feature>
<proteinExistence type="predicted"/>
<dbReference type="OrthoDB" id="9811718at2"/>
<evidence type="ECO:0000256" key="4">
    <source>
        <dbReference type="ARBA" id="ARBA00023136"/>
    </source>
</evidence>
<evidence type="ECO:0000259" key="7">
    <source>
        <dbReference type="Pfam" id="PF00361"/>
    </source>
</evidence>